<comment type="subcellular location">
    <subcellularLocation>
        <location evidence="1">Nucleus</location>
    </subcellularLocation>
</comment>
<feature type="domain" description="HSF-type DNA-binding" evidence="6">
    <location>
        <begin position="38"/>
        <end position="134"/>
    </location>
</feature>
<evidence type="ECO:0000313" key="8">
    <source>
        <dbReference type="Proteomes" id="UP001054902"/>
    </source>
</evidence>
<accession>A0AAD3CH97</accession>
<evidence type="ECO:0000256" key="1">
    <source>
        <dbReference type="ARBA" id="ARBA00004123"/>
    </source>
</evidence>
<protein>
    <recommendedName>
        <fullName evidence="6">HSF-type DNA-binding domain-containing protein</fullName>
    </recommendedName>
</protein>
<dbReference type="GO" id="GO:0003700">
    <property type="term" value="F:DNA-binding transcription factor activity"/>
    <property type="evidence" value="ECO:0007669"/>
    <property type="project" value="InterPro"/>
</dbReference>
<feature type="region of interest" description="Disordered" evidence="5">
    <location>
        <begin position="17"/>
        <end position="36"/>
    </location>
</feature>
<keyword evidence="2" id="KW-0238">DNA-binding</keyword>
<dbReference type="Proteomes" id="UP001054902">
    <property type="component" value="Unassembled WGS sequence"/>
</dbReference>
<evidence type="ECO:0000256" key="3">
    <source>
        <dbReference type="ARBA" id="ARBA00023242"/>
    </source>
</evidence>
<gene>
    <name evidence="7" type="ORF">CTEN210_02277</name>
</gene>
<reference evidence="7 8" key="1">
    <citation type="journal article" date="2021" name="Sci. Rep.">
        <title>The genome of the diatom Chaetoceros tenuissimus carries an ancient integrated fragment of an extant virus.</title>
        <authorList>
            <person name="Hongo Y."/>
            <person name="Kimura K."/>
            <person name="Takaki Y."/>
            <person name="Yoshida Y."/>
            <person name="Baba S."/>
            <person name="Kobayashi G."/>
            <person name="Nagasaki K."/>
            <person name="Hano T."/>
            <person name="Tomaru Y."/>
        </authorList>
    </citation>
    <scope>NUCLEOTIDE SEQUENCE [LARGE SCALE GENOMIC DNA]</scope>
    <source>
        <strain evidence="7 8">NIES-3715</strain>
    </source>
</reference>
<dbReference type="PANTHER" id="PTHR10015:SF206">
    <property type="entry name" value="HSF-TYPE DNA-BINDING DOMAIN-CONTAINING PROTEIN"/>
    <property type="match status" value="1"/>
</dbReference>
<comment type="similarity">
    <text evidence="4">Belongs to the HSF family.</text>
</comment>
<organism evidence="7 8">
    <name type="scientific">Chaetoceros tenuissimus</name>
    <dbReference type="NCBI Taxonomy" id="426638"/>
    <lineage>
        <taxon>Eukaryota</taxon>
        <taxon>Sar</taxon>
        <taxon>Stramenopiles</taxon>
        <taxon>Ochrophyta</taxon>
        <taxon>Bacillariophyta</taxon>
        <taxon>Coscinodiscophyceae</taxon>
        <taxon>Chaetocerotophycidae</taxon>
        <taxon>Chaetocerotales</taxon>
        <taxon>Chaetocerotaceae</taxon>
        <taxon>Chaetoceros</taxon>
    </lineage>
</organism>
<dbReference type="FunFam" id="1.10.10.10:FF:000479">
    <property type="entry name" value="Predicted protein"/>
    <property type="match status" value="1"/>
</dbReference>
<dbReference type="AlphaFoldDB" id="A0AAD3CH97"/>
<keyword evidence="3" id="KW-0539">Nucleus</keyword>
<evidence type="ECO:0000256" key="5">
    <source>
        <dbReference type="SAM" id="MobiDB-lite"/>
    </source>
</evidence>
<evidence type="ECO:0000256" key="4">
    <source>
        <dbReference type="RuleBase" id="RU004020"/>
    </source>
</evidence>
<proteinExistence type="inferred from homology"/>
<evidence type="ECO:0000313" key="7">
    <source>
        <dbReference type="EMBL" id="GFH45803.1"/>
    </source>
</evidence>
<evidence type="ECO:0000256" key="2">
    <source>
        <dbReference type="ARBA" id="ARBA00023125"/>
    </source>
</evidence>
<dbReference type="PANTHER" id="PTHR10015">
    <property type="entry name" value="HEAT SHOCK TRANSCRIPTION FACTOR"/>
    <property type="match status" value="1"/>
</dbReference>
<comment type="caution">
    <text evidence="7">The sequence shown here is derived from an EMBL/GenBank/DDBJ whole genome shotgun (WGS) entry which is preliminary data.</text>
</comment>
<dbReference type="GO" id="GO:0005634">
    <property type="term" value="C:nucleus"/>
    <property type="evidence" value="ECO:0007669"/>
    <property type="project" value="UniProtKB-SubCell"/>
</dbReference>
<dbReference type="InterPro" id="IPR036388">
    <property type="entry name" value="WH-like_DNA-bd_sf"/>
</dbReference>
<dbReference type="SUPFAM" id="SSF46785">
    <property type="entry name" value="Winged helix' DNA-binding domain"/>
    <property type="match status" value="1"/>
</dbReference>
<evidence type="ECO:0000259" key="6">
    <source>
        <dbReference type="SMART" id="SM00415"/>
    </source>
</evidence>
<dbReference type="EMBL" id="BLLK01000022">
    <property type="protein sequence ID" value="GFH45803.1"/>
    <property type="molecule type" value="Genomic_DNA"/>
</dbReference>
<dbReference type="GO" id="GO:0043565">
    <property type="term" value="F:sequence-specific DNA binding"/>
    <property type="evidence" value="ECO:0007669"/>
    <property type="project" value="InterPro"/>
</dbReference>
<dbReference type="Pfam" id="PF00447">
    <property type="entry name" value="HSF_DNA-bind"/>
    <property type="match status" value="1"/>
</dbReference>
<dbReference type="InterPro" id="IPR000232">
    <property type="entry name" value="HSF_DNA-bd"/>
</dbReference>
<dbReference type="SMART" id="SM00415">
    <property type="entry name" value="HSF"/>
    <property type="match status" value="1"/>
</dbReference>
<dbReference type="Gene3D" id="1.10.10.10">
    <property type="entry name" value="Winged helix-like DNA-binding domain superfamily/Winged helix DNA-binding domain"/>
    <property type="match status" value="1"/>
</dbReference>
<name>A0AAD3CH97_9STRA</name>
<keyword evidence="8" id="KW-1185">Reference proteome</keyword>
<dbReference type="InterPro" id="IPR036390">
    <property type="entry name" value="WH_DNA-bd_sf"/>
</dbReference>
<dbReference type="PRINTS" id="PR00056">
    <property type="entry name" value="HSFDOMAIN"/>
</dbReference>
<sequence length="295" mass="33651">MPGYDYTDYATVNVVSDMNSSSGSSSPCPKRKGPRGGVKVPFPLKLHKMLEENLYEDIVSWQPHGRSFLVHKPQEFVDIVMPKYFQQSKLTSFQRQLNLYGFTRQLSNGPDKGGYYHELFLRGKGFLCNQIMRMRIKGPKSRQNIDPEKEPKFYSMPAVLPTRKGEGSKRKSKRTYIVDKVPSRVSESTESLLDDNAYISSSDSDSVSDIPHFPNLFSDVPEPQYSNPLPYRPRNVSLCKHEPKVDEDLECFSEENDAAIIAEYEFSPLLGDIGIFQVDNSISFDTEFDLTKIFD</sequence>